<evidence type="ECO:0000313" key="2">
    <source>
        <dbReference type="Proteomes" id="UP001054945"/>
    </source>
</evidence>
<keyword evidence="2" id="KW-1185">Reference proteome</keyword>
<name>A0AAV4XDZ1_CAEEX</name>
<comment type="caution">
    <text evidence="1">The sequence shown here is derived from an EMBL/GenBank/DDBJ whole genome shotgun (WGS) entry which is preliminary data.</text>
</comment>
<gene>
    <name evidence="1" type="ORF">CEXT_716421</name>
</gene>
<reference evidence="1 2" key="1">
    <citation type="submission" date="2021-06" db="EMBL/GenBank/DDBJ databases">
        <title>Caerostris extrusa draft genome.</title>
        <authorList>
            <person name="Kono N."/>
            <person name="Arakawa K."/>
        </authorList>
    </citation>
    <scope>NUCLEOTIDE SEQUENCE [LARGE SCALE GENOMIC DNA]</scope>
</reference>
<dbReference type="Proteomes" id="UP001054945">
    <property type="component" value="Unassembled WGS sequence"/>
</dbReference>
<accession>A0AAV4XDZ1</accession>
<sequence>MKSVTVSFSKQKEIQSRLLFRNLLTTLETAWTKRLLQPIVAGTRSDLGLFLKLRYLCVPNRIFLLFVSGSVWTSGSSLSTICSE</sequence>
<protein>
    <submittedName>
        <fullName evidence="1">Uncharacterized protein</fullName>
    </submittedName>
</protein>
<organism evidence="1 2">
    <name type="scientific">Caerostris extrusa</name>
    <name type="common">Bark spider</name>
    <name type="synonym">Caerostris bankana</name>
    <dbReference type="NCBI Taxonomy" id="172846"/>
    <lineage>
        <taxon>Eukaryota</taxon>
        <taxon>Metazoa</taxon>
        <taxon>Ecdysozoa</taxon>
        <taxon>Arthropoda</taxon>
        <taxon>Chelicerata</taxon>
        <taxon>Arachnida</taxon>
        <taxon>Araneae</taxon>
        <taxon>Araneomorphae</taxon>
        <taxon>Entelegynae</taxon>
        <taxon>Araneoidea</taxon>
        <taxon>Araneidae</taxon>
        <taxon>Caerostris</taxon>
    </lineage>
</organism>
<dbReference type="EMBL" id="BPLR01000180">
    <property type="protein sequence ID" value="GIY92678.1"/>
    <property type="molecule type" value="Genomic_DNA"/>
</dbReference>
<proteinExistence type="predicted"/>
<evidence type="ECO:0000313" key="1">
    <source>
        <dbReference type="EMBL" id="GIY92678.1"/>
    </source>
</evidence>
<dbReference type="AlphaFoldDB" id="A0AAV4XDZ1"/>